<protein>
    <recommendedName>
        <fullName evidence="3">NERD domain-containing protein</fullName>
    </recommendedName>
</protein>
<dbReference type="EMBL" id="BAVS01000005">
    <property type="protein sequence ID" value="GAE92560.1"/>
    <property type="molecule type" value="Genomic_DNA"/>
</dbReference>
<keyword evidence="2" id="KW-1185">Reference proteome</keyword>
<name>W4VGN4_9BACI</name>
<evidence type="ECO:0000313" key="2">
    <source>
        <dbReference type="Proteomes" id="UP000019102"/>
    </source>
</evidence>
<sequence>MKGHNGEIYFDAKANQLTRVREGTTESFTDPILQVDRQYANLRTFFIEQQIELLPTYRFAVFVNPKVILKLYDYPDYERVITGQSVPPFILEKLAKKHPTNLTETNNQSLSQFLIEHHCERLSPILERYHILWEDLKKGIPCPQCQRRPMIRERMRWQCLACGTRSTDAHYPILYALALLMQNRLTTILVQHFLHLESLEATRKLIKRAGYIKFGVRKAVYYSHPDLLIITKSKSGHKTIESGHKVSKSGHKRT</sequence>
<evidence type="ECO:0008006" key="3">
    <source>
        <dbReference type="Google" id="ProtNLM"/>
    </source>
</evidence>
<dbReference type="AlphaFoldDB" id="W4VGN4"/>
<gene>
    <name evidence="1" type="ORF">JCM21714_1567</name>
</gene>
<organism evidence="1 2">
    <name type="scientific">Gracilibacillus boraciitolerans JCM 21714</name>
    <dbReference type="NCBI Taxonomy" id="1298598"/>
    <lineage>
        <taxon>Bacteria</taxon>
        <taxon>Bacillati</taxon>
        <taxon>Bacillota</taxon>
        <taxon>Bacilli</taxon>
        <taxon>Bacillales</taxon>
        <taxon>Bacillaceae</taxon>
        <taxon>Gracilibacillus</taxon>
    </lineage>
</organism>
<comment type="caution">
    <text evidence="1">The sequence shown here is derived from an EMBL/GenBank/DDBJ whole genome shotgun (WGS) entry which is preliminary data.</text>
</comment>
<reference evidence="1 2" key="1">
    <citation type="journal article" date="2014" name="Genome Announc.">
        <title>Draft Genome Sequence of the Boron-Tolerant and Moderately Halotolerant Bacterium Gracilibacillus boraciitolerans JCM 21714T.</title>
        <authorList>
            <person name="Ahmed I."/>
            <person name="Oshima K."/>
            <person name="Suda W."/>
            <person name="Kitamura K."/>
            <person name="Iida T."/>
            <person name="Ohmori Y."/>
            <person name="Fujiwara T."/>
            <person name="Hattori M."/>
            <person name="Ohkuma M."/>
        </authorList>
    </citation>
    <scope>NUCLEOTIDE SEQUENCE [LARGE SCALE GENOMIC DNA]</scope>
    <source>
        <strain evidence="1 2">JCM 21714</strain>
    </source>
</reference>
<accession>W4VGN4</accession>
<dbReference type="STRING" id="1298598.JCM21714_1567"/>
<proteinExistence type="predicted"/>
<dbReference type="Proteomes" id="UP000019102">
    <property type="component" value="Unassembled WGS sequence"/>
</dbReference>
<evidence type="ECO:0000313" key="1">
    <source>
        <dbReference type="EMBL" id="GAE92560.1"/>
    </source>
</evidence>